<evidence type="ECO:0000256" key="7">
    <source>
        <dbReference type="PIRSR" id="PIRSR615527-1"/>
    </source>
</evidence>
<dbReference type="InterPro" id="IPR015527">
    <property type="entry name" value="Pept_C26_g-glut_hydrolase"/>
</dbReference>
<feature type="active site" description="Nucleophile" evidence="7 8">
    <location>
        <position position="199"/>
    </location>
</feature>
<reference evidence="10" key="1">
    <citation type="submission" date="2015-09" db="EMBL/GenBank/DDBJ databases">
        <authorList>
            <consortium name="Pathogen Informatics"/>
        </authorList>
    </citation>
    <scope>NUCLEOTIDE SEQUENCE [LARGE SCALE GENOMIC DNA]</scope>
    <source>
        <strain evidence="10">Lake Konstanz</strain>
    </source>
</reference>
<dbReference type="GO" id="GO:0046900">
    <property type="term" value="P:tetrahydrofolylpolyglutamate metabolic process"/>
    <property type="evidence" value="ECO:0007669"/>
    <property type="project" value="TreeGrafter"/>
</dbReference>
<dbReference type="VEuPathDB" id="TriTrypDB:BSAL_27610"/>
<protein>
    <recommendedName>
        <fullName evidence="3 8">folate gamma-glutamyl hydrolase</fullName>
        <ecNumber evidence="3 8">3.4.19.9</ecNumber>
    </recommendedName>
</protein>
<evidence type="ECO:0000256" key="6">
    <source>
        <dbReference type="ARBA" id="ARBA00022801"/>
    </source>
</evidence>
<evidence type="ECO:0000256" key="2">
    <source>
        <dbReference type="ARBA" id="ARBA00011083"/>
    </source>
</evidence>
<evidence type="ECO:0000256" key="1">
    <source>
        <dbReference type="ARBA" id="ARBA00004239"/>
    </source>
</evidence>
<dbReference type="AlphaFoldDB" id="A0A0S4JKC5"/>
<keyword evidence="10" id="KW-1185">Reference proteome</keyword>
<name>A0A0S4JKC5_BODSA</name>
<comment type="similarity">
    <text evidence="2">Belongs to the peptidase C26 family.</text>
</comment>
<evidence type="ECO:0000256" key="5">
    <source>
        <dbReference type="ARBA" id="ARBA00022729"/>
    </source>
</evidence>
<accession>A0A0S4JKC5</accession>
<dbReference type="GO" id="GO:0005576">
    <property type="term" value="C:extracellular region"/>
    <property type="evidence" value="ECO:0007669"/>
    <property type="project" value="UniProtKB-SubCell"/>
</dbReference>
<dbReference type="OMA" id="EPVSSHF"/>
<evidence type="ECO:0000256" key="8">
    <source>
        <dbReference type="PROSITE-ProRule" id="PRU00607"/>
    </source>
</evidence>
<evidence type="ECO:0000256" key="4">
    <source>
        <dbReference type="ARBA" id="ARBA00022525"/>
    </source>
</evidence>
<proteinExistence type="inferred from homology"/>
<dbReference type="InterPro" id="IPR029062">
    <property type="entry name" value="Class_I_gatase-like"/>
</dbReference>
<organism evidence="9 10">
    <name type="scientific">Bodo saltans</name>
    <name type="common">Flagellated protozoan</name>
    <dbReference type="NCBI Taxonomy" id="75058"/>
    <lineage>
        <taxon>Eukaryota</taxon>
        <taxon>Discoba</taxon>
        <taxon>Euglenozoa</taxon>
        <taxon>Kinetoplastea</taxon>
        <taxon>Metakinetoplastina</taxon>
        <taxon>Eubodonida</taxon>
        <taxon>Bodonidae</taxon>
        <taxon>Bodo</taxon>
    </lineage>
</organism>
<dbReference type="GO" id="GO:0005773">
    <property type="term" value="C:vacuole"/>
    <property type="evidence" value="ECO:0007669"/>
    <property type="project" value="TreeGrafter"/>
</dbReference>
<comment type="catalytic activity">
    <reaction evidence="8">
        <text>(6S)-5,6,7,8-tetrahydrofolyl-(gamma-L-Glu)(n) + (n-1) H2O = (6S)-5,6,7,8-tetrahydrofolate + (n-1) L-glutamate</text>
        <dbReference type="Rhea" id="RHEA:56784"/>
        <dbReference type="Rhea" id="RHEA-COMP:14738"/>
        <dbReference type="ChEBI" id="CHEBI:15377"/>
        <dbReference type="ChEBI" id="CHEBI:29985"/>
        <dbReference type="ChEBI" id="CHEBI:57453"/>
        <dbReference type="ChEBI" id="CHEBI:141005"/>
        <dbReference type="EC" id="3.4.19.9"/>
    </reaction>
</comment>
<comment type="subcellular location">
    <subcellularLocation>
        <location evidence="1">Secreted</location>
        <location evidence="1">Extracellular space</location>
    </subcellularLocation>
</comment>
<dbReference type="PROSITE" id="PS51273">
    <property type="entry name" value="GATASE_TYPE_1"/>
    <property type="match status" value="1"/>
</dbReference>
<dbReference type="InterPro" id="IPR011697">
    <property type="entry name" value="Peptidase_C26"/>
</dbReference>
<gene>
    <name evidence="9" type="ORF">BSAL_27610</name>
</gene>
<dbReference type="Proteomes" id="UP000051952">
    <property type="component" value="Unassembled WGS sequence"/>
</dbReference>
<keyword evidence="6 8" id="KW-0378">Hydrolase</keyword>
<keyword evidence="4" id="KW-0964">Secreted</keyword>
<dbReference type="SUPFAM" id="SSF52317">
    <property type="entry name" value="Class I glutamine amidotransferase-like"/>
    <property type="match status" value="1"/>
</dbReference>
<feature type="active site" evidence="8">
    <location>
        <position position="321"/>
    </location>
</feature>
<dbReference type="Pfam" id="PF07722">
    <property type="entry name" value="Peptidase_C26"/>
    <property type="match status" value="1"/>
</dbReference>
<dbReference type="PANTHER" id="PTHR11315:SF0">
    <property type="entry name" value="FOLATE GAMMA-GLUTAMYL HYDROLASE"/>
    <property type="match status" value="1"/>
</dbReference>
<sequence length="390" mass="42930">MCGIPVIQHKSACTTPTFPPFFSTAAQEMKLLRNYTTKLSITAILLLLLQYVSLTNALPNQKQAPIMAIVVEPFAWNPPECVSVWGRASPIQITPGGGSSTSPSSLRNTTVQAGCVWSIYVDWLEASGIRVIPLPWNAPTARMDYILDRVNGVLFPGGIIQGDAPVTDAYFATVQYIFNRAVAKYFMEDHDGFVVWGTCQGFELLNAAAAGTMNVVESGFVGTDPSMLPVTFLPSADDNDGDRLYRGLDAPLREALTTTNSTLNWHSKGVSPMAYNSTQYRDTLGALLQPLTVSYDATGRSFVSSLQGINDTIRVFATQFHPERPPYEFDNDVIGHDASTIGISQFLSLQLRKWLSESNHTFENATEANELMIETYNRVNQGWGVQVYFI</sequence>
<dbReference type="PANTHER" id="PTHR11315">
    <property type="entry name" value="PROTEASE FAMILY C26 GAMMA-GLUTAMYL HYDROLASE"/>
    <property type="match status" value="1"/>
</dbReference>
<dbReference type="EC" id="3.4.19.9" evidence="3 8"/>
<dbReference type="OrthoDB" id="64220at2759"/>
<evidence type="ECO:0000256" key="3">
    <source>
        <dbReference type="ARBA" id="ARBA00012886"/>
    </source>
</evidence>
<keyword evidence="5" id="KW-0732">Signal</keyword>
<feature type="active site" description="Proton donor" evidence="7">
    <location>
        <position position="321"/>
    </location>
</feature>
<evidence type="ECO:0000313" key="10">
    <source>
        <dbReference type="Proteomes" id="UP000051952"/>
    </source>
</evidence>
<dbReference type="GO" id="GO:0034722">
    <property type="term" value="F:gamma-glutamyl-peptidase activity"/>
    <property type="evidence" value="ECO:0007669"/>
    <property type="project" value="UniProtKB-UniRule"/>
</dbReference>
<evidence type="ECO:0000313" key="9">
    <source>
        <dbReference type="EMBL" id="CUG90578.1"/>
    </source>
</evidence>
<dbReference type="EMBL" id="CYKH01001847">
    <property type="protein sequence ID" value="CUG90578.1"/>
    <property type="molecule type" value="Genomic_DNA"/>
</dbReference>
<dbReference type="PROSITE" id="PS51275">
    <property type="entry name" value="PEPTIDASE_C26_GGH"/>
    <property type="match status" value="1"/>
</dbReference>
<dbReference type="Gene3D" id="3.40.50.880">
    <property type="match status" value="1"/>
</dbReference>